<dbReference type="Pfam" id="PF00071">
    <property type="entry name" value="Ras"/>
    <property type="match status" value="1"/>
</dbReference>
<evidence type="ECO:0000259" key="7">
    <source>
        <dbReference type="SMART" id="SM00460"/>
    </source>
</evidence>
<evidence type="ECO:0000256" key="2">
    <source>
        <dbReference type="ARBA" id="ARBA00022741"/>
    </source>
</evidence>
<evidence type="ECO:0000313" key="8">
    <source>
        <dbReference type="EMBL" id="KKA22735.1"/>
    </source>
</evidence>
<protein>
    <recommendedName>
        <fullName evidence="7">Transglutaminase-like domain-containing protein</fullName>
    </recommendedName>
</protein>
<dbReference type="AlphaFoldDB" id="A0A0F4YXC9"/>
<feature type="compositionally biased region" description="Polar residues" evidence="6">
    <location>
        <begin position="611"/>
        <end position="624"/>
    </location>
</feature>
<dbReference type="PANTHER" id="PTHR46333">
    <property type="entry name" value="CYTOKINESIS PROTEIN 3"/>
    <property type="match status" value="1"/>
</dbReference>
<name>A0A0F4YXC9_RASE3</name>
<feature type="compositionally biased region" description="Low complexity" evidence="6">
    <location>
        <begin position="86"/>
        <end position="98"/>
    </location>
</feature>
<dbReference type="Proteomes" id="UP000053958">
    <property type="component" value="Unassembled WGS sequence"/>
</dbReference>
<dbReference type="SMART" id="SM00173">
    <property type="entry name" value="RAS"/>
    <property type="match status" value="1"/>
</dbReference>
<feature type="compositionally biased region" description="Polar residues" evidence="6">
    <location>
        <begin position="76"/>
        <end position="85"/>
    </location>
</feature>
<evidence type="ECO:0000256" key="4">
    <source>
        <dbReference type="ARBA" id="ARBA00023134"/>
    </source>
</evidence>
<dbReference type="SUPFAM" id="SSF54001">
    <property type="entry name" value="Cysteine proteinases"/>
    <property type="match status" value="1"/>
</dbReference>
<dbReference type="PANTHER" id="PTHR46333:SF5">
    <property type="entry name" value="TRANSGLUTAMINASE-LIKE DOMAIN-CONTAINING PROTEIN"/>
    <property type="match status" value="1"/>
</dbReference>
<feature type="region of interest" description="Disordered" evidence="6">
    <location>
        <begin position="348"/>
        <end position="637"/>
    </location>
</feature>
<dbReference type="InterPro" id="IPR038765">
    <property type="entry name" value="Papain-like_cys_pep_sf"/>
</dbReference>
<dbReference type="NCBIfam" id="TIGR00231">
    <property type="entry name" value="small_GTP"/>
    <property type="match status" value="1"/>
</dbReference>
<dbReference type="InterPro" id="IPR005225">
    <property type="entry name" value="Small_GTP-bd"/>
</dbReference>
<dbReference type="InterPro" id="IPR002931">
    <property type="entry name" value="Transglutaminase-like"/>
</dbReference>
<feature type="compositionally biased region" description="Polar residues" evidence="6">
    <location>
        <begin position="37"/>
        <end position="47"/>
    </location>
</feature>
<dbReference type="Pfam" id="PF01841">
    <property type="entry name" value="Transglut_core"/>
    <property type="match status" value="1"/>
</dbReference>
<gene>
    <name evidence="8" type="ORF">T310_3239</name>
</gene>
<keyword evidence="1" id="KW-0132">Cell division</keyword>
<organism evidence="8 9">
    <name type="scientific">Rasamsonia emersonii (strain ATCC 16479 / CBS 393.64 / IMI 116815)</name>
    <dbReference type="NCBI Taxonomy" id="1408163"/>
    <lineage>
        <taxon>Eukaryota</taxon>
        <taxon>Fungi</taxon>
        <taxon>Dikarya</taxon>
        <taxon>Ascomycota</taxon>
        <taxon>Pezizomycotina</taxon>
        <taxon>Eurotiomycetes</taxon>
        <taxon>Eurotiomycetidae</taxon>
        <taxon>Eurotiales</taxon>
        <taxon>Trichocomaceae</taxon>
        <taxon>Rasamsonia</taxon>
    </lineage>
</organism>
<dbReference type="FunFam" id="3.40.50.300:FF:000330">
    <property type="entry name" value="Septum-promoting GTP-binding protein 1"/>
    <property type="match status" value="1"/>
</dbReference>
<keyword evidence="5" id="KW-0131">Cell cycle</keyword>
<dbReference type="Gene3D" id="3.10.620.30">
    <property type="match status" value="1"/>
</dbReference>
<feature type="compositionally biased region" description="Pro residues" evidence="6">
    <location>
        <begin position="429"/>
        <end position="438"/>
    </location>
</feature>
<dbReference type="GO" id="GO:0090068">
    <property type="term" value="P:positive regulation of cell cycle process"/>
    <property type="evidence" value="ECO:0007669"/>
    <property type="project" value="UniProtKB-ARBA"/>
</dbReference>
<dbReference type="SMART" id="SM00174">
    <property type="entry name" value="RHO"/>
    <property type="match status" value="1"/>
</dbReference>
<evidence type="ECO:0000256" key="1">
    <source>
        <dbReference type="ARBA" id="ARBA00022618"/>
    </source>
</evidence>
<feature type="domain" description="Transglutaminase-like" evidence="7">
    <location>
        <begin position="740"/>
        <end position="813"/>
    </location>
</feature>
<dbReference type="InterPro" id="IPR001806">
    <property type="entry name" value="Small_GTPase"/>
</dbReference>
<dbReference type="RefSeq" id="XP_013329347.1">
    <property type="nucleotide sequence ID" value="XM_013473893.1"/>
</dbReference>
<dbReference type="PROSITE" id="PS51419">
    <property type="entry name" value="RAB"/>
    <property type="match status" value="1"/>
</dbReference>
<dbReference type="SMART" id="SM00175">
    <property type="entry name" value="RAB"/>
    <property type="match status" value="1"/>
</dbReference>
<dbReference type="GO" id="GO:0005525">
    <property type="term" value="F:GTP binding"/>
    <property type="evidence" value="ECO:0007669"/>
    <property type="project" value="UniProtKB-KW"/>
</dbReference>
<feature type="compositionally biased region" description="Low complexity" evidence="6">
    <location>
        <begin position="380"/>
        <end position="392"/>
    </location>
</feature>
<evidence type="ECO:0000256" key="5">
    <source>
        <dbReference type="ARBA" id="ARBA00023306"/>
    </source>
</evidence>
<feature type="compositionally biased region" description="Low complexity" evidence="6">
    <location>
        <begin position="108"/>
        <end position="123"/>
    </location>
</feature>
<feature type="compositionally biased region" description="Basic and acidic residues" evidence="6">
    <location>
        <begin position="503"/>
        <end position="515"/>
    </location>
</feature>
<accession>A0A0F4YXC9</accession>
<feature type="region of interest" description="Disordered" evidence="6">
    <location>
        <begin position="1"/>
        <end position="126"/>
    </location>
</feature>
<evidence type="ECO:0000256" key="3">
    <source>
        <dbReference type="ARBA" id="ARBA00022776"/>
    </source>
</evidence>
<keyword evidence="4" id="KW-0342">GTP-binding</keyword>
<evidence type="ECO:0000313" key="9">
    <source>
        <dbReference type="Proteomes" id="UP000053958"/>
    </source>
</evidence>
<proteinExistence type="predicted"/>
<dbReference type="InterPro" id="IPR017231">
    <property type="entry name" value="Small_GTPase_Tem1/Spg1"/>
</dbReference>
<dbReference type="GO" id="GO:0003924">
    <property type="term" value="F:GTPase activity"/>
    <property type="evidence" value="ECO:0007669"/>
    <property type="project" value="InterPro"/>
</dbReference>
<feature type="compositionally biased region" description="Polar residues" evidence="6">
    <location>
        <begin position="393"/>
        <end position="409"/>
    </location>
</feature>
<feature type="compositionally biased region" description="Pro residues" evidence="6">
    <location>
        <begin position="520"/>
        <end position="531"/>
    </location>
</feature>
<dbReference type="EMBL" id="LASV01000128">
    <property type="protein sequence ID" value="KKA22735.1"/>
    <property type="molecule type" value="Genomic_DNA"/>
</dbReference>
<evidence type="ECO:0000256" key="6">
    <source>
        <dbReference type="SAM" id="MobiDB-lite"/>
    </source>
</evidence>
<feature type="compositionally biased region" description="Polar residues" evidence="6">
    <location>
        <begin position="467"/>
        <end position="479"/>
    </location>
</feature>
<dbReference type="SMART" id="SM00460">
    <property type="entry name" value="TGc"/>
    <property type="match status" value="1"/>
</dbReference>
<dbReference type="STRING" id="1408163.A0A0F4YXC9"/>
<keyword evidence="2" id="KW-0547">Nucleotide-binding</keyword>
<dbReference type="GO" id="GO:0051301">
    <property type="term" value="P:cell division"/>
    <property type="evidence" value="ECO:0007669"/>
    <property type="project" value="UniProtKB-KW"/>
</dbReference>
<dbReference type="OrthoDB" id="6129702at2759"/>
<dbReference type="CDD" id="cd04128">
    <property type="entry name" value="Spg1"/>
    <property type="match status" value="1"/>
</dbReference>
<dbReference type="Gene3D" id="3.40.50.300">
    <property type="entry name" value="P-loop containing nucleotide triphosphate hydrolases"/>
    <property type="match status" value="1"/>
</dbReference>
<comment type="caution">
    <text evidence="8">The sequence shown here is derived from an EMBL/GenBank/DDBJ whole genome shotgun (WGS) entry which is preliminary data.</text>
</comment>
<dbReference type="InterPro" id="IPR027417">
    <property type="entry name" value="P-loop_NTPase"/>
</dbReference>
<keyword evidence="9" id="KW-1185">Reference proteome</keyword>
<dbReference type="InterPro" id="IPR052557">
    <property type="entry name" value="CAP/Cytokinesis_protein"/>
</dbReference>
<feature type="compositionally biased region" description="Low complexity" evidence="6">
    <location>
        <begin position="449"/>
        <end position="466"/>
    </location>
</feature>
<reference evidence="8 9" key="1">
    <citation type="submission" date="2015-04" db="EMBL/GenBank/DDBJ databases">
        <authorList>
            <person name="Heijne W.H."/>
            <person name="Fedorova N.D."/>
            <person name="Nierman W.C."/>
            <person name="Vollebregt A.W."/>
            <person name="Zhao Z."/>
            <person name="Wu L."/>
            <person name="Kumar M."/>
            <person name="Stam H."/>
            <person name="van den Berg M.A."/>
            <person name="Pel H.J."/>
        </authorList>
    </citation>
    <scope>NUCLEOTIDE SEQUENCE [LARGE SCALE GENOMIC DNA]</scope>
    <source>
        <strain evidence="8 9">CBS 393.64</strain>
    </source>
</reference>
<dbReference type="GO" id="GO:0035556">
    <property type="term" value="P:intracellular signal transduction"/>
    <property type="evidence" value="ECO:0007669"/>
    <property type="project" value="UniProtKB-ARBA"/>
</dbReference>
<sequence>MDAAQLPETGPPPQIEHDQERAYPRSVTPNDDVAVTTDESPAYNNGHNPGEQGHHRSHSDYSSTQNYFAPEDDQSSRFNSPTMTYQPQPSQPASRPSSGLSSGGDRYSYSQSHQEQSQKQPVQPTKNSVVIKVGMVGDAQIGKTSLMVKYVEGSWDEDYIQTLGVNFMEKTISIRNTEITFSIWDLGGQREFVNMLPLVCNDAVAILFMFDLTRKSTLNSIKEWYRQGRGFNKTAIPLLVGTKYDQFVNFPREDQEEISIQAKRFAKAMKASLIFSSTSHSINVQKIFKIVLSKAFDLKCTIPEIENIGEPLLLYKNVSLYVSMAEEPRPQSIQERIAALKQSQVGRIPNGASSVPVAPSLPPRPAASTAKSINNPPHEVNGSVVNSKSVGNRQNGGLSPPTITKTSPDATEANRSKPPPLPARRTPSQPRPPLPPRSPSVGLQRRPSSESTTSSTSFSTSSTSGTAKTADTRATSVETGTHPLRAPAWGETELPPLPPRNSGETKEPSSTETLRKSALPPMPLIKPPLPSRNPSNESREINRPPPPLPRRQPSTDQVKQLPIRSGDQSTKGAGGGQAVRKLPPVPSADDINKIRQSSFAGLSKPVEKNESPATLSNGHNQNHIASDAPPPVPLATRPDLSALQATKPKFKPNKPPSLLHSSTECLKCRDFSGPDTHAARFPRQSLPSNDLAWLANQLTAPFPSPTDKARAIFTWLHYNIKYDVDSFFNHCVQPSTPERTLATGLAVCEGYAGLFKTLATHAGLEALVISGHGKGYGHVQLAPGSPIPPFESNHAWNVVKIDGGQWKLIDACWGAGAVQGKGKPYIHRFDPTNFTKSNDEFGLTHFPANKNHFYRDDGRPEISWEEYILSDPDKPFGIEQPVVFGPAKEENGISDRSFLPATRRISVHQPGPIRFQFSLICEHWTLTRHSKKSAPYLFLLMIHGIDGRQDDRIPFNHVPGSGPNGGGDFWYVDIADPRTLGAPGQKLAIAAVTSFGSRQDARGLSLQEYRENVGRVGMAWSYMAEWELV</sequence>
<dbReference type="GeneID" id="25315589"/>
<dbReference type="PRINTS" id="PR00449">
    <property type="entry name" value="RASTRNSFRMNG"/>
</dbReference>
<keyword evidence="3" id="KW-0498">Mitosis</keyword>
<dbReference type="GO" id="GO:0005737">
    <property type="term" value="C:cytoplasm"/>
    <property type="evidence" value="ECO:0007669"/>
    <property type="project" value="TreeGrafter"/>
</dbReference>
<dbReference type="GO" id="GO:0005816">
    <property type="term" value="C:spindle pole body"/>
    <property type="evidence" value="ECO:0007669"/>
    <property type="project" value="UniProtKB-ARBA"/>
</dbReference>
<dbReference type="SUPFAM" id="SSF52540">
    <property type="entry name" value="P-loop containing nucleoside triphosphate hydrolases"/>
    <property type="match status" value="1"/>
</dbReference>